<gene>
    <name evidence="2" type="ORF">ASPFODRAFT_304104</name>
</gene>
<keyword evidence="1" id="KW-1133">Transmembrane helix</keyword>
<reference evidence="3" key="1">
    <citation type="journal article" date="2017" name="Genome Biol.">
        <title>Comparative genomics reveals high biological diversity and specific adaptations in the industrially and medically important fungal genus Aspergillus.</title>
        <authorList>
            <person name="de Vries R.P."/>
            <person name="Riley R."/>
            <person name="Wiebenga A."/>
            <person name="Aguilar-Osorio G."/>
            <person name="Amillis S."/>
            <person name="Uchima C.A."/>
            <person name="Anderluh G."/>
            <person name="Asadollahi M."/>
            <person name="Askin M."/>
            <person name="Barry K."/>
            <person name="Battaglia E."/>
            <person name="Bayram O."/>
            <person name="Benocci T."/>
            <person name="Braus-Stromeyer S.A."/>
            <person name="Caldana C."/>
            <person name="Canovas D."/>
            <person name="Cerqueira G.C."/>
            <person name="Chen F."/>
            <person name="Chen W."/>
            <person name="Choi C."/>
            <person name="Clum A."/>
            <person name="Dos Santos R.A."/>
            <person name="Damasio A.R."/>
            <person name="Diallinas G."/>
            <person name="Emri T."/>
            <person name="Fekete E."/>
            <person name="Flipphi M."/>
            <person name="Freyberg S."/>
            <person name="Gallo A."/>
            <person name="Gournas C."/>
            <person name="Habgood R."/>
            <person name="Hainaut M."/>
            <person name="Harispe M.L."/>
            <person name="Henrissat B."/>
            <person name="Hilden K.S."/>
            <person name="Hope R."/>
            <person name="Hossain A."/>
            <person name="Karabika E."/>
            <person name="Karaffa L."/>
            <person name="Karanyi Z."/>
            <person name="Krasevec N."/>
            <person name="Kuo A."/>
            <person name="Kusch H."/>
            <person name="LaButti K."/>
            <person name="Lagendijk E.L."/>
            <person name="Lapidus A."/>
            <person name="Levasseur A."/>
            <person name="Lindquist E."/>
            <person name="Lipzen A."/>
            <person name="Logrieco A.F."/>
            <person name="MacCabe A."/>
            <person name="Maekelae M.R."/>
            <person name="Malavazi I."/>
            <person name="Melin P."/>
            <person name="Meyer V."/>
            <person name="Mielnichuk N."/>
            <person name="Miskei M."/>
            <person name="Molnar A.P."/>
            <person name="Mule G."/>
            <person name="Ngan C.Y."/>
            <person name="Orejas M."/>
            <person name="Orosz E."/>
            <person name="Ouedraogo J.P."/>
            <person name="Overkamp K.M."/>
            <person name="Park H.-S."/>
            <person name="Perrone G."/>
            <person name="Piumi F."/>
            <person name="Punt P.J."/>
            <person name="Ram A.F."/>
            <person name="Ramon A."/>
            <person name="Rauscher S."/>
            <person name="Record E."/>
            <person name="Riano-Pachon D.M."/>
            <person name="Robert V."/>
            <person name="Roehrig J."/>
            <person name="Ruller R."/>
            <person name="Salamov A."/>
            <person name="Salih N.S."/>
            <person name="Samson R.A."/>
            <person name="Sandor E."/>
            <person name="Sanguinetti M."/>
            <person name="Schuetze T."/>
            <person name="Sepcic K."/>
            <person name="Shelest E."/>
            <person name="Sherlock G."/>
            <person name="Sophianopoulou V."/>
            <person name="Squina F.M."/>
            <person name="Sun H."/>
            <person name="Susca A."/>
            <person name="Todd R.B."/>
            <person name="Tsang A."/>
            <person name="Unkles S.E."/>
            <person name="van de Wiele N."/>
            <person name="van Rossen-Uffink D."/>
            <person name="Oliveira J.V."/>
            <person name="Vesth T.C."/>
            <person name="Visser J."/>
            <person name="Yu J.-H."/>
            <person name="Zhou M."/>
            <person name="Andersen M.R."/>
            <person name="Archer D.B."/>
            <person name="Baker S.E."/>
            <person name="Benoit I."/>
            <person name="Brakhage A.A."/>
            <person name="Braus G.H."/>
            <person name="Fischer R."/>
            <person name="Frisvad J.C."/>
            <person name="Goldman G.H."/>
            <person name="Houbraken J."/>
            <person name="Oakley B."/>
            <person name="Pocsi I."/>
            <person name="Scazzocchio C."/>
            <person name="Seiboth B."/>
            <person name="vanKuyk P.A."/>
            <person name="Wortman J."/>
            <person name="Dyer P.S."/>
            <person name="Grigoriev I.V."/>
        </authorList>
    </citation>
    <scope>NUCLEOTIDE SEQUENCE [LARGE SCALE GENOMIC DNA]</scope>
    <source>
        <strain evidence="3">CBS 106.47</strain>
    </source>
</reference>
<feature type="transmembrane region" description="Helical" evidence="1">
    <location>
        <begin position="35"/>
        <end position="62"/>
    </location>
</feature>
<feature type="transmembrane region" description="Helical" evidence="1">
    <location>
        <begin position="83"/>
        <end position="104"/>
    </location>
</feature>
<keyword evidence="1" id="KW-0812">Transmembrane</keyword>
<dbReference type="Proteomes" id="UP000184063">
    <property type="component" value="Unassembled WGS sequence"/>
</dbReference>
<evidence type="ECO:0000313" key="2">
    <source>
        <dbReference type="EMBL" id="OJZ84110.1"/>
    </source>
</evidence>
<feature type="transmembrane region" description="Helical" evidence="1">
    <location>
        <begin position="12"/>
        <end position="29"/>
    </location>
</feature>
<evidence type="ECO:0000313" key="3">
    <source>
        <dbReference type="Proteomes" id="UP000184063"/>
    </source>
</evidence>
<name>A0A1M3TBI4_ASPLC</name>
<keyword evidence="1" id="KW-0472">Membrane</keyword>
<dbReference type="AlphaFoldDB" id="A0A1M3TBI4"/>
<organism evidence="2 3">
    <name type="scientific">Aspergillus luchuensis (strain CBS 106.47)</name>
    <dbReference type="NCBI Taxonomy" id="1137211"/>
    <lineage>
        <taxon>Eukaryota</taxon>
        <taxon>Fungi</taxon>
        <taxon>Dikarya</taxon>
        <taxon>Ascomycota</taxon>
        <taxon>Pezizomycotina</taxon>
        <taxon>Eurotiomycetes</taxon>
        <taxon>Eurotiomycetidae</taxon>
        <taxon>Eurotiales</taxon>
        <taxon>Aspergillaceae</taxon>
        <taxon>Aspergillus</taxon>
        <taxon>Aspergillus subgen. Circumdati</taxon>
    </lineage>
</organism>
<accession>A0A1M3TBI4</accession>
<proteinExistence type="predicted"/>
<evidence type="ECO:0000256" key="1">
    <source>
        <dbReference type="SAM" id="Phobius"/>
    </source>
</evidence>
<dbReference type="VEuPathDB" id="FungiDB:ASPFODRAFT_304104"/>
<protein>
    <submittedName>
        <fullName evidence="2">Uncharacterized protein</fullName>
    </submittedName>
</protein>
<sequence>MSERHYGYHEIMKLMTLFLSILLFSPFDFSLPSFFFIALVFPHSIVVFFIGCGYLGGSLGCIEPRLTDSRHLDGFRSFPNATLLYHFVSGSIHGFTVVLLAWLIQSCPERSRGTSPSSLGSLRVLFCLLLFLFLIFSFF</sequence>
<dbReference type="EMBL" id="KV878245">
    <property type="protein sequence ID" value="OJZ84110.1"/>
    <property type="molecule type" value="Genomic_DNA"/>
</dbReference>
<feature type="transmembrane region" description="Helical" evidence="1">
    <location>
        <begin position="119"/>
        <end position="138"/>
    </location>
</feature>